<organism evidence="3">
    <name type="scientific">Nippostrongylus brasiliensis</name>
    <name type="common">Rat hookworm</name>
    <dbReference type="NCBI Taxonomy" id="27835"/>
    <lineage>
        <taxon>Eukaryota</taxon>
        <taxon>Metazoa</taxon>
        <taxon>Ecdysozoa</taxon>
        <taxon>Nematoda</taxon>
        <taxon>Chromadorea</taxon>
        <taxon>Rhabditida</taxon>
        <taxon>Rhabditina</taxon>
        <taxon>Rhabditomorpha</taxon>
        <taxon>Strongyloidea</taxon>
        <taxon>Heligmosomidae</taxon>
        <taxon>Nippostrongylus</taxon>
    </lineage>
</organism>
<accession>A0A0N4YRQ7</accession>
<evidence type="ECO:0000313" key="1">
    <source>
        <dbReference type="EMBL" id="VDL83666.1"/>
    </source>
</evidence>
<evidence type="ECO:0000313" key="2">
    <source>
        <dbReference type="Proteomes" id="UP000271162"/>
    </source>
</evidence>
<dbReference type="EMBL" id="UYSL01024632">
    <property type="protein sequence ID" value="VDL83666.1"/>
    <property type="molecule type" value="Genomic_DNA"/>
</dbReference>
<reference evidence="3" key="1">
    <citation type="submission" date="2017-02" db="UniProtKB">
        <authorList>
            <consortium name="WormBaseParasite"/>
        </authorList>
    </citation>
    <scope>IDENTIFICATION</scope>
</reference>
<sequence length="40" mass="4648">MTSCATRDFFASHWLSYHTKSETAEPGLRRTSWILDNDDT</sequence>
<proteinExistence type="predicted"/>
<dbReference type="AlphaFoldDB" id="A0A0N4YRQ7"/>
<dbReference type="WBParaSite" id="NBR_0001992901-mRNA-1">
    <property type="protein sequence ID" value="NBR_0001992901-mRNA-1"/>
    <property type="gene ID" value="NBR_0001992901"/>
</dbReference>
<dbReference type="Proteomes" id="UP000271162">
    <property type="component" value="Unassembled WGS sequence"/>
</dbReference>
<evidence type="ECO:0000313" key="3">
    <source>
        <dbReference type="WBParaSite" id="NBR_0001992901-mRNA-1"/>
    </source>
</evidence>
<reference evidence="1 2" key="2">
    <citation type="submission" date="2018-11" db="EMBL/GenBank/DDBJ databases">
        <authorList>
            <consortium name="Pathogen Informatics"/>
        </authorList>
    </citation>
    <scope>NUCLEOTIDE SEQUENCE [LARGE SCALE GENOMIC DNA]</scope>
</reference>
<protein>
    <submittedName>
        <fullName evidence="1 3">Uncharacterized protein</fullName>
    </submittedName>
</protein>
<keyword evidence="2" id="KW-1185">Reference proteome</keyword>
<gene>
    <name evidence="1" type="ORF">NBR_LOCUS19930</name>
</gene>
<name>A0A0N4YRQ7_NIPBR</name>